<evidence type="ECO:0008006" key="3">
    <source>
        <dbReference type="Google" id="ProtNLM"/>
    </source>
</evidence>
<accession>A0A1F7WUV2</accession>
<evidence type="ECO:0000313" key="2">
    <source>
        <dbReference type="Proteomes" id="UP000177737"/>
    </source>
</evidence>
<name>A0A1F7WUV2_9BACT</name>
<organism evidence="1 2">
    <name type="scientific">Candidatus Woesebacteria bacterium GWC1_42_13</name>
    <dbReference type="NCBI Taxonomy" id="1802475"/>
    <lineage>
        <taxon>Bacteria</taxon>
        <taxon>Candidatus Woeseibacteriota</taxon>
    </lineage>
</organism>
<proteinExistence type="predicted"/>
<reference evidence="1 2" key="1">
    <citation type="journal article" date="2016" name="Nat. Commun.">
        <title>Thousands of microbial genomes shed light on interconnected biogeochemical processes in an aquifer system.</title>
        <authorList>
            <person name="Anantharaman K."/>
            <person name="Brown C.T."/>
            <person name="Hug L.A."/>
            <person name="Sharon I."/>
            <person name="Castelle C.J."/>
            <person name="Probst A.J."/>
            <person name="Thomas B.C."/>
            <person name="Singh A."/>
            <person name="Wilkins M.J."/>
            <person name="Karaoz U."/>
            <person name="Brodie E.L."/>
            <person name="Williams K.H."/>
            <person name="Hubbard S.S."/>
            <person name="Banfield J.F."/>
        </authorList>
    </citation>
    <scope>NUCLEOTIDE SEQUENCE [LARGE SCALE GENOMIC DNA]</scope>
</reference>
<comment type="caution">
    <text evidence="1">The sequence shown here is derived from an EMBL/GenBank/DDBJ whole genome shotgun (WGS) entry which is preliminary data.</text>
</comment>
<protein>
    <recommendedName>
        <fullName evidence="3">EVE domain-containing protein</fullName>
    </recommendedName>
</protein>
<gene>
    <name evidence="1" type="ORF">A2129_01540</name>
</gene>
<dbReference type="AlphaFoldDB" id="A0A1F7WUV2"/>
<dbReference type="Proteomes" id="UP000177737">
    <property type="component" value="Unassembled WGS sequence"/>
</dbReference>
<evidence type="ECO:0000313" key="1">
    <source>
        <dbReference type="EMBL" id="OGM06604.1"/>
    </source>
</evidence>
<dbReference type="EMBL" id="MGFN01000022">
    <property type="protein sequence ID" value="OGM06604.1"/>
    <property type="molecule type" value="Genomic_DNA"/>
</dbReference>
<sequence>MANIFRAPADYQHFKDTIEDGRSVDETKSFLHEDEKSRLERIVKNGVVRYWGSLIGESNSRNFEKLQAGDEILFYRTGHYIALCKIAFTTINPKLARHSWGETETGKTWELVYFFSDVRLFKIDSGLINSEFGFKDGPVMGFSAISKDTLAKFQSKYDSVDVLIRRLGIEEEIDKSIHEEISRIAIKSPYEAQFYLVDLGNQLEFETYVPASDAGRLVLDKYLNEFITVRKEELKDYVAPAVLDPLSNIDVIWFKNNYQPKYFYEVIHKTGWSEALLRLDLVTKHYELAKARIVGSRENKIEYGNVLHRWSGPKNNISYRNYDQLISVRDETLHHNKVIEEFLG</sequence>